<evidence type="ECO:0000259" key="7">
    <source>
        <dbReference type="PROSITE" id="PS51192"/>
    </source>
</evidence>
<dbReference type="CDD" id="cd00268">
    <property type="entry name" value="DEADc"/>
    <property type="match status" value="1"/>
</dbReference>
<dbReference type="GO" id="GO:0009409">
    <property type="term" value="P:response to cold"/>
    <property type="evidence" value="ECO:0007669"/>
    <property type="project" value="TreeGrafter"/>
</dbReference>
<dbReference type="AlphaFoldDB" id="A0A382SJA1"/>
<dbReference type="GO" id="GO:0005840">
    <property type="term" value="C:ribosome"/>
    <property type="evidence" value="ECO:0007669"/>
    <property type="project" value="TreeGrafter"/>
</dbReference>
<dbReference type="InterPro" id="IPR011545">
    <property type="entry name" value="DEAD/DEAH_box_helicase_dom"/>
</dbReference>
<keyword evidence="2" id="KW-0963">Cytoplasm</keyword>
<feature type="domain" description="Helicase C-terminal" evidence="8">
    <location>
        <begin position="115"/>
        <end position="259"/>
    </location>
</feature>
<keyword evidence="5" id="KW-0347">Helicase</keyword>
<dbReference type="GO" id="GO:0033592">
    <property type="term" value="F:RNA strand annealing activity"/>
    <property type="evidence" value="ECO:0007669"/>
    <property type="project" value="TreeGrafter"/>
</dbReference>
<dbReference type="PROSITE" id="PS51192">
    <property type="entry name" value="HELICASE_ATP_BIND_1"/>
    <property type="match status" value="1"/>
</dbReference>
<evidence type="ECO:0000256" key="5">
    <source>
        <dbReference type="ARBA" id="ARBA00022806"/>
    </source>
</evidence>
<dbReference type="InterPro" id="IPR050547">
    <property type="entry name" value="DEAD_box_RNA_helicases"/>
</dbReference>
<dbReference type="SMART" id="SM00490">
    <property type="entry name" value="HELICc"/>
    <property type="match status" value="1"/>
</dbReference>
<dbReference type="GO" id="GO:0016787">
    <property type="term" value="F:hydrolase activity"/>
    <property type="evidence" value="ECO:0007669"/>
    <property type="project" value="UniProtKB-KW"/>
</dbReference>
<dbReference type="PROSITE" id="PS51194">
    <property type="entry name" value="HELICASE_CTER"/>
    <property type="match status" value="1"/>
</dbReference>
<feature type="domain" description="Helicase ATP-binding" evidence="7">
    <location>
        <begin position="1"/>
        <end position="88"/>
    </location>
</feature>
<dbReference type="GO" id="GO:0005524">
    <property type="term" value="F:ATP binding"/>
    <property type="evidence" value="ECO:0007669"/>
    <property type="project" value="UniProtKB-KW"/>
</dbReference>
<evidence type="ECO:0000256" key="4">
    <source>
        <dbReference type="ARBA" id="ARBA00022801"/>
    </source>
</evidence>
<sequence>GLRSGVHAVVGTPGRIMDHMRKGTLKLAALDALVLDEADEMLRMGFIDDVEWILEQMPEKRQMALFSATMPKEVQRIARKFLSDPKEIAIKNKTATASLIKQRYWSVSHGYKTDALTRILEIEEFDAMLIFVRTKIATVELAEKLAARGYAVAPINGDIAQNQREKVIQQFTRGSLDILVATDVAARGLDVSRISHVVNYDIPYDTEAYIHRIGRTGRAGREGDAILFVTPRERRMLAAIEKATRQKIEKLELPTTEMVNNKRIAGFKQKISDVLAEGDLDFLKGLIEQYQLEHDTAAVDVAAALAKLNMG</sequence>
<dbReference type="Pfam" id="PF25399">
    <property type="entry name" value="DeaD_dimer"/>
    <property type="match status" value="1"/>
</dbReference>
<dbReference type="InterPro" id="IPR027417">
    <property type="entry name" value="P-loop_NTPase"/>
</dbReference>
<reference evidence="9" key="1">
    <citation type="submission" date="2018-05" db="EMBL/GenBank/DDBJ databases">
        <authorList>
            <person name="Lanie J.A."/>
            <person name="Ng W.-L."/>
            <person name="Kazmierczak K.M."/>
            <person name="Andrzejewski T.M."/>
            <person name="Davidsen T.M."/>
            <person name="Wayne K.J."/>
            <person name="Tettelin H."/>
            <person name="Glass J.I."/>
            <person name="Rusch D."/>
            <person name="Podicherti R."/>
            <person name="Tsui H.-C.T."/>
            <person name="Winkler M.E."/>
        </authorList>
    </citation>
    <scope>NUCLEOTIDE SEQUENCE</scope>
</reference>
<keyword evidence="4" id="KW-0378">Hydrolase</keyword>
<feature type="non-terminal residue" evidence="9">
    <location>
        <position position="1"/>
    </location>
</feature>
<keyword evidence="3" id="KW-0547">Nucleotide-binding</keyword>
<keyword evidence="6" id="KW-0067">ATP-binding</keyword>
<protein>
    <recommendedName>
        <fullName evidence="1">RNA helicase</fullName>
        <ecNumber evidence="1">3.6.4.13</ecNumber>
    </recommendedName>
</protein>
<evidence type="ECO:0000259" key="8">
    <source>
        <dbReference type="PROSITE" id="PS51194"/>
    </source>
</evidence>
<evidence type="ECO:0000256" key="6">
    <source>
        <dbReference type="ARBA" id="ARBA00022840"/>
    </source>
</evidence>
<dbReference type="InterPro" id="IPR000629">
    <property type="entry name" value="RNA-helicase_DEAD-box_CS"/>
</dbReference>
<evidence type="ECO:0000256" key="3">
    <source>
        <dbReference type="ARBA" id="ARBA00022741"/>
    </source>
</evidence>
<dbReference type="SUPFAM" id="SSF52540">
    <property type="entry name" value="P-loop containing nucleoside triphosphate hydrolases"/>
    <property type="match status" value="1"/>
</dbReference>
<dbReference type="Gene3D" id="3.40.50.300">
    <property type="entry name" value="P-loop containing nucleotide triphosphate hydrolases"/>
    <property type="match status" value="2"/>
</dbReference>
<evidence type="ECO:0000256" key="2">
    <source>
        <dbReference type="ARBA" id="ARBA00022490"/>
    </source>
</evidence>
<name>A0A382SJA1_9ZZZZ</name>
<gene>
    <name evidence="9" type="ORF">METZ01_LOCUS362112</name>
</gene>
<dbReference type="EMBL" id="UINC01129092">
    <property type="protein sequence ID" value="SVD09258.1"/>
    <property type="molecule type" value="Genomic_DNA"/>
</dbReference>
<proteinExistence type="predicted"/>
<organism evidence="9">
    <name type="scientific">marine metagenome</name>
    <dbReference type="NCBI Taxonomy" id="408172"/>
    <lineage>
        <taxon>unclassified sequences</taxon>
        <taxon>metagenomes</taxon>
        <taxon>ecological metagenomes</taxon>
    </lineage>
</organism>
<accession>A0A382SJA1</accession>
<dbReference type="Pfam" id="PF00270">
    <property type="entry name" value="DEAD"/>
    <property type="match status" value="1"/>
</dbReference>
<dbReference type="GO" id="GO:0003724">
    <property type="term" value="F:RNA helicase activity"/>
    <property type="evidence" value="ECO:0007669"/>
    <property type="project" value="UniProtKB-EC"/>
</dbReference>
<dbReference type="Pfam" id="PF00271">
    <property type="entry name" value="Helicase_C"/>
    <property type="match status" value="1"/>
</dbReference>
<dbReference type="InterPro" id="IPR014001">
    <property type="entry name" value="Helicase_ATP-bd"/>
</dbReference>
<dbReference type="EC" id="3.6.4.13" evidence="1"/>
<evidence type="ECO:0000256" key="1">
    <source>
        <dbReference type="ARBA" id="ARBA00012552"/>
    </source>
</evidence>
<dbReference type="PANTHER" id="PTHR47963:SF8">
    <property type="entry name" value="ATP-DEPENDENT RNA HELICASE DEAD"/>
    <property type="match status" value="1"/>
</dbReference>
<dbReference type="PANTHER" id="PTHR47963">
    <property type="entry name" value="DEAD-BOX ATP-DEPENDENT RNA HELICASE 47, MITOCHONDRIAL"/>
    <property type="match status" value="1"/>
</dbReference>
<dbReference type="GO" id="GO:0005829">
    <property type="term" value="C:cytosol"/>
    <property type="evidence" value="ECO:0007669"/>
    <property type="project" value="TreeGrafter"/>
</dbReference>
<dbReference type="PROSITE" id="PS00039">
    <property type="entry name" value="DEAD_ATP_HELICASE"/>
    <property type="match status" value="1"/>
</dbReference>
<feature type="non-terminal residue" evidence="9">
    <location>
        <position position="311"/>
    </location>
</feature>
<dbReference type="InterPro" id="IPR001650">
    <property type="entry name" value="Helicase_C-like"/>
</dbReference>
<dbReference type="CDD" id="cd18787">
    <property type="entry name" value="SF2_C_DEAD"/>
    <property type="match status" value="1"/>
</dbReference>
<dbReference type="InterPro" id="IPR057325">
    <property type="entry name" value="DeaD_dimer"/>
</dbReference>
<dbReference type="InterPro" id="IPR044742">
    <property type="entry name" value="DEAD/DEAH_RhlB"/>
</dbReference>
<evidence type="ECO:0000313" key="9">
    <source>
        <dbReference type="EMBL" id="SVD09258.1"/>
    </source>
</evidence>